<dbReference type="OrthoDB" id="413953at2759"/>
<reference evidence="9" key="1">
    <citation type="submission" date="2020-05" db="EMBL/GenBank/DDBJ databases">
        <title>Mycena genomes resolve the evolution of fungal bioluminescence.</title>
        <authorList>
            <person name="Tsai I.J."/>
        </authorList>
    </citation>
    <scope>NUCLEOTIDE SEQUENCE</scope>
    <source>
        <strain evidence="9">160909Yilan</strain>
    </source>
</reference>
<dbReference type="EC" id="3.1.3.41" evidence="3 5"/>
<organism evidence="9 10">
    <name type="scientific">Mycena sanguinolenta</name>
    <dbReference type="NCBI Taxonomy" id="230812"/>
    <lineage>
        <taxon>Eukaryota</taxon>
        <taxon>Fungi</taxon>
        <taxon>Dikarya</taxon>
        <taxon>Basidiomycota</taxon>
        <taxon>Agaricomycotina</taxon>
        <taxon>Agaricomycetes</taxon>
        <taxon>Agaricomycetidae</taxon>
        <taxon>Agaricales</taxon>
        <taxon>Marasmiineae</taxon>
        <taxon>Mycenaceae</taxon>
        <taxon>Mycena</taxon>
    </lineage>
</organism>
<keyword evidence="10" id="KW-1185">Reference proteome</keyword>
<name>A0A8H6YUV1_9AGAR</name>
<comment type="caution">
    <text evidence="9">The sequence shown here is derived from an EMBL/GenBank/DDBJ whole genome shotgun (WGS) entry which is preliminary data.</text>
</comment>
<gene>
    <name evidence="9" type="ORF">MSAN_00937100</name>
</gene>
<dbReference type="GO" id="GO:0046872">
    <property type="term" value="F:metal ion binding"/>
    <property type="evidence" value="ECO:0007669"/>
    <property type="project" value="UniProtKB-KW"/>
</dbReference>
<dbReference type="Proteomes" id="UP000623467">
    <property type="component" value="Unassembled WGS sequence"/>
</dbReference>
<feature type="binding site" evidence="8">
    <location>
        <position position="271"/>
    </location>
    <ligand>
        <name>Mg(2+)</name>
        <dbReference type="ChEBI" id="CHEBI:18420"/>
    </ligand>
</feature>
<keyword evidence="8" id="KW-0460">Magnesium</keyword>
<feature type="binding site" evidence="8">
    <location>
        <position position="50"/>
    </location>
    <ligand>
        <name>Mg(2+)</name>
        <dbReference type="ChEBI" id="CHEBI:18420"/>
    </ligand>
</feature>
<dbReference type="Pfam" id="PF13344">
    <property type="entry name" value="Hydrolase_6"/>
    <property type="match status" value="1"/>
</dbReference>
<proteinExistence type="predicted"/>
<evidence type="ECO:0000256" key="7">
    <source>
        <dbReference type="PIRSR" id="PIRSR000915-2"/>
    </source>
</evidence>
<evidence type="ECO:0000256" key="8">
    <source>
        <dbReference type="PIRSR" id="PIRSR000915-3"/>
    </source>
</evidence>
<dbReference type="NCBIfam" id="TIGR01460">
    <property type="entry name" value="HAD-SF-IIA"/>
    <property type="match status" value="1"/>
</dbReference>
<dbReference type="AlphaFoldDB" id="A0A8H6YUV1"/>
<protein>
    <recommendedName>
        <fullName evidence="4 5">4-nitrophenylphosphatase</fullName>
        <shortName evidence="5">PNPPase</shortName>
        <ecNumber evidence="3 5">3.1.3.41</ecNumber>
    </recommendedName>
</protein>
<dbReference type="EMBL" id="JACAZH010000006">
    <property type="protein sequence ID" value="KAF7366788.1"/>
    <property type="molecule type" value="Genomic_DNA"/>
</dbReference>
<sequence length="325" mass="35231">MPKFGKGFGTEIASSPARRCEQFLDLMSVRLSSVADYEALLDKYDTWMFDCDGVLWHGDRLIDGAVDVLDLLRSRKKKVLFVTNNATKSRKSYKGKFDQLGVEAHVDEIYGSAYAAAVYVSSVIKLPKDKKVYVIGMKGMEEELHEEGVSFLGGTDPADCTLEPFSLANFNLDPDVGAVLCGLDTNINYTKMSKAFQYLTRNPGCVFLATNEDSTYPAGDGLLPGAGAISAPLRYALGKDPVSIGKPASTMLDCIKAKVNFDPKRTLMIGDRLNTDILFGQNGGLSTLLVLTGITTEAEITGPNASSIVPDFVTQSIGDLRVIPR</sequence>
<feature type="active site" description="Nucleophile" evidence="6">
    <location>
        <position position="50"/>
    </location>
</feature>
<dbReference type="PIRSF" id="PIRSF000915">
    <property type="entry name" value="PGP-type_phosphatase"/>
    <property type="match status" value="1"/>
</dbReference>
<dbReference type="GO" id="GO:0005737">
    <property type="term" value="C:cytoplasm"/>
    <property type="evidence" value="ECO:0007669"/>
    <property type="project" value="TreeGrafter"/>
</dbReference>
<dbReference type="InterPro" id="IPR006349">
    <property type="entry name" value="PGP_euk"/>
</dbReference>
<evidence type="ECO:0000256" key="3">
    <source>
        <dbReference type="ARBA" id="ARBA00066659"/>
    </source>
</evidence>
<dbReference type="NCBIfam" id="TIGR01452">
    <property type="entry name" value="PGP_euk"/>
    <property type="match status" value="1"/>
</dbReference>
<feature type="binding site" evidence="8">
    <location>
        <position position="52"/>
    </location>
    <ligand>
        <name>Mg(2+)</name>
        <dbReference type="ChEBI" id="CHEBI:18420"/>
    </ligand>
</feature>
<evidence type="ECO:0000256" key="5">
    <source>
        <dbReference type="PIRNR" id="PIRNR000915"/>
    </source>
</evidence>
<evidence type="ECO:0000256" key="6">
    <source>
        <dbReference type="PIRSR" id="PIRSR000915-1"/>
    </source>
</evidence>
<dbReference type="FunFam" id="3.40.50.1000:FF:000039">
    <property type="entry name" value="Phosphoglycolate phosphatase"/>
    <property type="match status" value="1"/>
</dbReference>
<feature type="active site" description="Proton donor" evidence="6">
    <location>
        <position position="52"/>
    </location>
</feature>
<keyword evidence="1 5" id="KW-0378">Hydrolase</keyword>
<dbReference type="PANTHER" id="PTHR19288">
    <property type="entry name" value="4-NITROPHENYLPHOSPHATASE-RELATED"/>
    <property type="match status" value="1"/>
</dbReference>
<dbReference type="InterPro" id="IPR036412">
    <property type="entry name" value="HAD-like_sf"/>
</dbReference>
<dbReference type="GO" id="GO:0004035">
    <property type="term" value="F:alkaline phosphatase activity"/>
    <property type="evidence" value="ECO:0007669"/>
    <property type="project" value="TreeGrafter"/>
</dbReference>
<comment type="catalytic activity">
    <reaction evidence="2 5">
        <text>4-nitrophenyl phosphate + H2O = 4-nitrophenol + phosphate + H(+)</text>
        <dbReference type="Rhea" id="RHEA:21664"/>
        <dbReference type="ChEBI" id="CHEBI:15377"/>
        <dbReference type="ChEBI" id="CHEBI:15378"/>
        <dbReference type="ChEBI" id="CHEBI:43474"/>
        <dbReference type="ChEBI" id="CHEBI:57917"/>
        <dbReference type="ChEBI" id="CHEBI:61146"/>
        <dbReference type="EC" id="3.1.3.41"/>
    </reaction>
</comment>
<dbReference type="PANTHER" id="PTHR19288:SF46">
    <property type="entry name" value="HALOACID DEHALOGENASE-LIKE HYDROLASE DOMAIN-CONTAINING PROTEIN 2"/>
    <property type="match status" value="1"/>
</dbReference>
<dbReference type="SUPFAM" id="SSF56784">
    <property type="entry name" value="HAD-like"/>
    <property type="match status" value="1"/>
</dbReference>
<evidence type="ECO:0000313" key="9">
    <source>
        <dbReference type="EMBL" id="KAF7366788.1"/>
    </source>
</evidence>
<dbReference type="InterPro" id="IPR023214">
    <property type="entry name" value="HAD_sf"/>
</dbReference>
<dbReference type="InterPro" id="IPR006357">
    <property type="entry name" value="HAD-SF_hydro_IIA"/>
</dbReference>
<dbReference type="Gene3D" id="3.40.50.1000">
    <property type="entry name" value="HAD superfamily/HAD-like"/>
    <property type="match status" value="2"/>
</dbReference>
<evidence type="ECO:0000256" key="4">
    <source>
        <dbReference type="ARBA" id="ARBA00069197"/>
    </source>
</evidence>
<accession>A0A8H6YUV1</accession>
<dbReference type="GO" id="GO:0008967">
    <property type="term" value="F:phosphoglycolate phosphatase activity"/>
    <property type="evidence" value="ECO:0007669"/>
    <property type="project" value="TreeGrafter"/>
</dbReference>
<evidence type="ECO:0000256" key="2">
    <source>
        <dbReference type="ARBA" id="ARBA00050247"/>
    </source>
</evidence>
<evidence type="ECO:0000313" key="10">
    <source>
        <dbReference type="Proteomes" id="UP000623467"/>
    </source>
</evidence>
<feature type="binding site" evidence="7">
    <location>
        <position position="246"/>
    </location>
    <ligand>
        <name>substrate</name>
    </ligand>
</feature>
<keyword evidence="8" id="KW-0479">Metal-binding</keyword>
<dbReference type="Pfam" id="PF13242">
    <property type="entry name" value="Hydrolase_like"/>
    <property type="match status" value="1"/>
</dbReference>
<comment type="cofactor">
    <cofactor evidence="8">
        <name>Mg(2+)</name>
        <dbReference type="ChEBI" id="CHEBI:18420"/>
    </cofactor>
    <text evidence="8">Divalent metal ions. Mg(2+) is the most effective.</text>
</comment>
<evidence type="ECO:0000256" key="1">
    <source>
        <dbReference type="ARBA" id="ARBA00022801"/>
    </source>
</evidence>